<dbReference type="Pfam" id="PF06153">
    <property type="entry name" value="CdAMP_rec"/>
    <property type="match status" value="1"/>
</dbReference>
<accession>A0AAE3J4T1</accession>
<sequence length="112" mass="12275">MKMIMAIVGKDDEMETSAQLVAKGYFVTKIATSGGFLKRKHVTLMIGTEDEKVDQAISIIQKYAGERKTVKYTNLAAPSGPISPGLNYTVPINVEVGGSTIFVMNVERFEKM</sequence>
<keyword evidence="1" id="KW-0675">Receptor</keyword>
<dbReference type="AlphaFoldDB" id="A0AAE3J4T1"/>
<keyword evidence="2" id="KW-1185">Reference proteome</keyword>
<organism evidence="1 2">
    <name type="scientific">Fusicatenibacter faecihominis</name>
    <dbReference type="NCBI Taxonomy" id="2881276"/>
    <lineage>
        <taxon>Bacteria</taxon>
        <taxon>Bacillati</taxon>
        <taxon>Bacillota</taxon>
        <taxon>Clostridia</taxon>
        <taxon>Lachnospirales</taxon>
        <taxon>Lachnospiraceae</taxon>
        <taxon>Fusicatenibacter</taxon>
    </lineage>
</organism>
<reference evidence="1 2" key="1">
    <citation type="submission" date="2021-10" db="EMBL/GenBank/DDBJ databases">
        <title>Anaerobic single-cell dispensing facilitates the cultivation of human gut bacteria.</title>
        <authorList>
            <person name="Afrizal A."/>
        </authorList>
    </citation>
    <scope>NUCLEOTIDE SEQUENCE [LARGE SCALE GENOMIC DNA]</scope>
    <source>
        <strain evidence="1 2">CLA-AA-H277</strain>
    </source>
</reference>
<dbReference type="Proteomes" id="UP001197875">
    <property type="component" value="Unassembled WGS sequence"/>
</dbReference>
<dbReference type="PANTHER" id="PTHR38456:SF1">
    <property type="entry name" value="CYCLIC DI-AMP RECEPTOR A"/>
    <property type="match status" value="1"/>
</dbReference>
<dbReference type="PANTHER" id="PTHR38456">
    <property type="entry name" value="CYCLIC DI-AMP RECEPTOR A"/>
    <property type="match status" value="1"/>
</dbReference>
<dbReference type="RefSeq" id="WP_227614110.1">
    <property type="nucleotide sequence ID" value="NZ_JAJEPR010000002.1"/>
</dbReference>
<dbReference type="InterPro" id="IPR015867">
    <property type="entry name" value="N-reg_PII/ATP_PRibTrfase_C"/>
</dbReference>
<gene>
    <name evidence="1" type="ORF">LKD71_01705</name>
</gene>
<name>A0AAE3J4T1_9FIRM</name>
<proteinExistence type="predicted"/>
<dbReference type="Gene3D" id="3.30.70.120">
    <property type="match status" value="1"/>
</dbReference>
<comment type="caution">
    <text evidence="1">The sequence shown here is derived from an EMBL/GenBank/DDBJ whole genome shotgun (WGS) entry which is preliminary data.</text>
</comment>
<dbReference type="InterPro" id="IPR010375">
    <property type="entry name" value="CdAMP_rec"/>
</dbReference>
<dbReference type="InterPro" id="IPR011322">
    <property type="entry name" value="N-reg_PII-like_a/b"/>
</dbReference>
<protein>
    <submittedName>
        <fullName evidence="1">Cyclic-di-AMP receptor</fullName>
    </submittedName>
</protein>
<evidence type="ECO:0000313" key="1">
    <source>
        <dbReference type="EMBL" id="MCC2188549.1"/>
    </source>
</evidence>
<evidence type="ECO:0000313" key="2">
    <source>
        <dbReference type="Proteomes" id="UP001197875"/>
    </source>
</evidence>
<dbReference type="EMBL" id="JAJEPR010000002">
    <property type="protein sequence ID" value="MCC2188549.1"/>
    <property type="molecule type" value="Genomic_DNA"/>
</dbReference>
<dbReference type="SUPFAM" id="SSF54913">
    <property type="entry name" value="GlnB-like"/>
    <property type="match status" value="1"/>
</dbReference>